<dbReference type="Pfam" id="PF00123">
    <property type="entry name" value="Hormone_2"/>
    <property type="match status" value="1"/>
</dbReference>
<dbReference type="PANTHER" id="PTHR11418:SF0">
    <property type="entry name" value="PRO-GLUCAGON"/>
    <property type="match status" value="1"/>
</dbReference>
<dbReference type="InterPro" id="IPR015550">
    <property type="entry name" value="Glucagon"/>
</dbReference>
<feature type="chain" id="PRO_5015584143" evidence="4">
    <location>
        <begin position="23"/>
        <end position="95"/>
    </location>
</feature>
<comment type="subcellular location">
    <subcellularLocation>
        <location evidence="1">Secreted</location>
    </subcellularLocation>
</comment>
<protein>
    <submittedName>
        <fullName evidence="6">Preproglucagon B3</fullName>
    </submittedName>
</protein>
<feature type="signal peptide" evidence="4">
    <location>
        <begin position="1"/>
        <end position="22"/>
    </location>
</feature>
<dbReference type="PANTHER" id="PTHR11418">
    <property type="entry name" value="GLUCAGON"/>
    <property type="match status" value="1"/>
</dbReference>
<dbReference type="GO" id="GO:0043066">
    <property type="term" value="P:negative regulation of apoptotic process"/>
    <property type="evidence" value="ECO:0007669"/>
    <property type="project" value="TreeGrafter"/>
</dbReference>
<dbReference type="PROSITE" id="PS00260">
    <property type="entry name" value="GLUCAGON"/>
    <property type="match status" value="1"/>
</dbReference>
<sequence length="95" mass="10893" precursor="true">MKMKSMYFVAGLLLMIVQSSWQSALQEAEEKSSLSEGTAKAVNIARRYSEGTYNSELHEILDEIATQEFLNWLLEAKVTERDLSRQYQGDRINMA</sequence>
<evidence type="ECO:0000256" key="2">
    <source>
        <dbReference type="ARBA" id="ARBA00008369"/>
    </source>
</evidence>
<dbReference type="AlphaFoldDB" id="A0A2R9ZIM0"/>
<evidence type="ECO:0000256" key="4">
    <source>
        <dbReference type="SAM" id="SignalP"/>
    </source>
</evidence>
<evidence type="ECO:0000313" key="6">
    <source>
        <dbReference type="EMBL" id="AJJ98757.1"/>
    </source>
</evidence>
<accession>A0A2R9ZIM0</accession>
<keyword evidence="4" id="KW-0732">Signal</keyword>
<evidence type="ECO:0000256" key="1">
    <source>
        <dbReference type="ARBA" id="ARBA00004613"/>
    </source>
</evidence>
<organism evidence="6">
    <name type="scientific">Gekko japonicus</name>
    <name type="common">Schlegel's Japanese gecko</name>
    <dbReference type="NCBI Taxonomy" id="146911"/>
    <lineage>
        <taxon>Eukaryota</taxon>
        <taxon>Metazoa</taxon>
        <taxon>Chordata</taxon>
        <taxon>Craniata</taxon>
        <taxon>Vertebrata</taxon>
        <taxon>Euteleostomi</taxon>
        <taxon>Lepidosauria</taxon>
        <taxon>Squamata</taxon>
        <taxon>Bifurcata</taxon>
        <taxon>Gekkota</taxon>
        <taxon>Gekkonidae</taxon>
        <taxon>Gekkoninae</taxon>
        <taxon>Gekko</taxon>
    </lineage>
</organism>
<dbReference type="GO" id="GO:0035774">
    <property type="term" value="P:positive regulation of insulin secretion involved in cellular response to glucose stimulus"/>
    <property type="evidence" value="ECO:0007669"/>
    <property type="project" value="TreeGrafter"/>
</dbReference>
<dbReference type="GO" id="GO:0031769">
    <property type="term" value="F:glucagon receptor binding"/>
    <property type="evidence" value="ECO:0007669"/>
    <property type="project" value="TreeGrafter"/>
</dbReference>
<name>A0A2R9ZIM0_GEKJA</name>
<comment type="similarity">
    <text evidence="2">Belongs to the glucagon family.</text>
</comment>
<feature type="domain" description="Glucagon / GIP / secretin / VIP family" evidence="5">
    <location>
        <begin position="48"/>
        <end position="70"/>
    </location>
</feature>
<gene>
    <name evidence="6" type="primary">GCG</name>
</gene>
<keyword evidence="3" id="KW-0964">Secreted</keyword>
<dbReference type="GO" id="GO:0005179">
    <property type="term" value="F:hormone activity"/>
    <property type="evidence" value="ECO:0007669"/>
    <property type="project" value="InterPro"/>
</dbReference>
<dbReference type="GO" id="GO:0010737">
    <property type="term" value="P:protein kinase A signaling"/>
    <property type="evidence" value="ECO:0007669"/>
    <property type="project" value="TreeGrafter"/>
</dbReference>
<dbReference type="EMBL" id="KJ544511">
    <property type="protein sequence ID" value="AJJ98757.1"/>
    <property type="molecule type" value="mRNA"/>
</dbReference>
<evidence type="ECO:0000256" key="3">
    <source>
        <dbReference type="ARBA" id="ARBA00022525"/>
    </source>
</evidence>
<dbReference type="SMART" id="SM00070">
    <property type="entry name" value="GLUCA"/>
    <property type="match status" value="1"/>
</dbReference>
<dbReference type="GO" id="GO:0007188">
    <property type="term" value="P:adenylate cyclase-modulating G protein-coupled receptor signaling pathway"/>
    <property type="evidence" value="ECO:0007669"/>
    <property type="project" value="TreeGrafter"/>
</dbReference>
<reference evidence="6" key="1">
    <citation type="submission" date="2014-03" db="EMBL/GenBank/DDBJ databases">
        <title>Charcterization and Expression analysis of proglucagon mRNA variant in Squamata reptiles.</title>
        <authorList>
            <person name="Kurakata E."/>
            <person name="Suzuki Y."/>
            <person name="Yoshida A."/>
            <person name="Kobayashi A."/>
            <person name="Park M.K."/>
        </authorList>
    </citation>
    <scope>NUCLEOTIDE SEQUENCE</scope>
</reference>
<dbReference type="InterPro" id="IPR000532">
    <property type="entry name" value="Glucagon_GIP_secretin_VIP"/>
</dbReference>
<evidence type="ECO:0000259" key="5">
    <source>
        <dbReference type="PROSITE" id="PS00260"/>
    </source>
</evidence>
<proteinExistence type="evidence at transcript level"/>
<dbReference type="GO" id="GO:0005615">
    <property type="term" value="C:extracellular space"/>
    <property type="evidence" value="ECO:0007669"/>
    <property type="project" value="TreeGrafter"/>
</dbReference>
<dbReference type="Gene3D" id="6.10.250.590">
    <property type="match status" value="1"/>
</dbReference>